<dbReference type="InterPro" id="IPR006861">
    <property type="entry name" value="HABP4_PAIRBP1-bd"/>
</dbReference>
<evidence type="ECO:0000256" key="1">
    <source>
        <dbReference type="SAM" id="MobiDB-lite"/>
    </source>
</evidence>
<dbReference type="OrthoDB" id="2122308at2759"/>
<feature type="domain" description="Hyaluronan/mRNA-binding protein" evidence="2">
    <location>
        <begin position="10"/>
        <end position="52"/>
    </location>
</feature>
<proteinExistence type="predicted"/>
<evidence type="ECO:0000259" key="2">
    <source>
        <dbReference type="Pfam" id="PF04774"/>
    </source>
</evidence>
<accession>A0A075AR03</accession>
<feature type="compositionally biased region" description="Basic and acidic residues" evidence="1">
    <location>
        <begin position="8"/>
        <end position="25"/>
    </location>
</feature>
<organism evidence="3 4">
    <name type="scientific">Rozella allomycis (strain CSF55)</name>
    <dbReference type="NCBI Taxonomy" id="988480"/>
    <lineage>
        <taxon>Eukaryota</taxon>
        <taxon>Fungi</taxon>
        <taxon>Fungi incertae sedis</taxon>
        <taxon>Cryptomycota</taxon>
        <taxon>Cryptomycota incertae sedis</taxon>
        <taxon>Rozella</taxon>
    </lineage>
</organism>
<evidence type="ECO:0000313" key="4">
    <source>
        <dbReference type="Proteomes" id="UP000030755"/>
    </source>
</evidence>
<dbReference type="EMBL" id="KE561117">
    <property type="protein sequence ID" value="EPZ32721.1"/>
    <property type="molecule type" value="Genomic_DNA"/>
</dbReference>
<keyword evidence="4" id="KW-1185">Reference proteome</keyword>
<dbReference type="AlphaFoldDB" id="A0A075AR03"/>
<dbReference type="HOGENOM" id="CLU_2777361_0_0_1"/>
<dbReference type="Pfam" id="PF04774">
    <property type="entry name" value="HABP4_PAI-RBP1"/>
    <property type="match status" value="1"/>
</dbReference>
<sequence length="69" mass="7689">MVKPSQVTKDRHLSRDGASHSEKKHGAGRHNWGTYEDELDEVGVTAGEVYDDKTVNSIVEPNSPIEKKK</sequence>
<gene>
    <name evidence="3" type="ORF">O9G_000796</name>
</gene>
<reference evidence="3 4" key="1">
    <citation type="journal article" date="2013" name="Curr. Biol.">
        <title>Shared signatures of parasitism and phylogenomics unite Cryptomycota and microsporidia.</title>
        <authorList>
            <person name="James T.Y."/>
            <person name="Pelin A."/>
            <person name="Bonen L."/>
            <person name="Ahrendt S."/>
            <person name="Sain D."/>
            <person name="Corradi N."/>
            <person name="Stajich J.E."/>
        </authorList>
    </citation>
    <scope>NUCLEOTIDE SEQUENCE [LARGE SCALE GENOMIC DNA]</scope>
    <source>
        <strain evidence="3 4">CSF55</strain>
    </source>
</reference>
<protein>
    <recommendedName>
        <fullName evidence="2">Hyaluronan/mRNA-binding protein domain-containing protein</fullName>
    </recommendedName>
</protein>
<name>A0A075AR03_ROZAC</name>
<dbReference type="Proteomes" id="UP000030755">
    <property type="component" value="Unassembled WGS sequence"/>
</dbReference>
<feature type="region of interest" description="Disordered" evidence="1">
    <location>
        <begin position="1"/>
        <end position="35"/>
    </location>
</feature>
<evidence type="ECO:0000313" key="3">
    <source>
        <dbReference type="EMBL" id="EPZ32721.1"/>
    </source>
</evidence>